<dbReference type="Gene3D" id="3.30.1780.10">
    <property type="entry name" value="ornithine cyclodeaminase, domain 1"/>
    <property type="match status" value="1"/>
</dbReference>
<dbReference type="InterPro" id="IPR023401">
    <property type="entry name" value="ODC_N"/>
</dbReference>
<dbReference type="EMBL" id="CP165628">
    <property type="protein sequence ID" value="XDU73580.1"/>
    <property type="molecule type" value="Genomic_DNA"/>
</dbReference>
<dbReference type="RefSeq" id="WP_369789980.1">
    <property type="nucleotide sequence ID" value="NZ_CP165628.1"/>
</dbReference>
<dbReference type="Gene3D" id="3.40.50.720">
    <property type="entry name" value="NAD(P)-binding Rossmann-like Domain"/>
    <property type="match status" value="1"/>
</dbReference>
<dbReference type="AlphaFoldDB" id="A0AB39VST9"/>
<dbReference type="PANTHER" id="PTHR13812">
    <property type="entry name" value="KETIMINE REDUCTASE MU-CRYSTALLIN"/>
    <property type="match status" value="1"/>
</dbReference>
<dbReference type="SUPFAM" id="SSF51735">
    <property type="entry name" value="NAD(P)-binding Rossmann-fold domains"/>
    <property type="match status" value="1"/>
</dbReference>
<proteinExistence type="predicted"/>
<sequence length="314" mass="33602">MRFISAAECLTVVSHPLAFEAVEAAFIAVASAQSTLFPVLIGHGSETSSRFTVKSATQSVTTPLTGLKIGTYWPNNSAKGLPNHNSYIMLLNDETGELETVLEGGKVNAYRTAAADAVAAKYLARPDATRLAIFGAGHQAFYEVDALLEILPIAHVYIVNRDQTRAESLRQHLLNKGIDARLSDAETACKAADIIVTATGSRSPLFQAEWVKPGTHVASMGSDAQGKQELPAELFNQARLFADLPEQSRTIGEFQHLATQFAAKDTPVNAMGDVILGKTPGRSNRDEITVFDSSGIALQDLFIAAAIVNALDSF</sequence>
<dbReference type="InterPro" id="IPR003462">
    <property type="entry name" value="ODC_Mu_crystall"/>
</dbReference>
<dbReference type="InterPro" id="IPR036291">
    <property type="entry name" value="NAD(P)-bd_dom_sf"/>
</dbReference>
<accession>A0AB39VST9</accession>
<dbReference type="Pfam" id="PF02423">
    <property type="entry name" value="OCD_Mu_crystall"/>
    <property type="match status" value="1"/>
</dbReference>
<evidence type="ECO:0000313" key="1">
    <source>
        <dbReference type="EMBL" id="XDU73580.1"/>
    </source>
</evidence>
<dbReference type="GO" id="GO:0005737">
    <property type="term" value="C:cytoplasm"/>
    <property type="evidence" value="ECO:0007669"/>
    <property type="project" value="TreeGrafter"/>
</dbReference>
<gene>
    <name evidence="1" type="ORF">AB3G37_05630</name>
</gene>
<name>A0AB39VST9_9GAMM</name>
<dbReference type="PANTHER" id="PTHR13812:SF19">
    <property type="entry name" value="KETIMINE REDUCTASE MU-CRYSTALLIN"/>
    <property type="match status" value="1"/>
</dbReference>
<reference evidence="1" key="1">
    <citation type="submission" date="2024-07" db="EMBL/GenBank/DDBJ databases">
        <authorList>
            <person name="Biller S.J."/>
        </authorList>
    </citation>
    <scope>NUCLEOTIDE SEQUENCE</scope>
    <source>
        <strain evidence="1">WC2420</strain>
    </source>
</reference>
<protein>
    <submittedName>
        <fullName evidence="1">Ornithine cyclodeaminase family protein</fullName>
    </submittedName>
</protein>
<organism evidence="1">
    <name type="scientific">Rouxiella sp. WC2420</name>
    <dbReference type="NCBI Taxonomy" id="3234145"/>
    <lineage>
        <taxon>Bacteria</taxon>
        <taxon>Pseudomonadati</taxon>
        <taxon>Pseudomonadota</taxon>
        <taxon>Gammaproteobacteria</taxon>
        <taxon>Enterobacterales</taxon>
        <taxon>Yersiniaceae</taxon>
        <taxon>Rouxiella</taxon>
    </lineage>
</organism>
<dbReference type="PIRSF" id="PIRSF001439">
    <property type="entry name" value="CryM"/>
    <property type="match status" value="1"/>
</dbReference>